<comment type="caution">
    <text evidence="2">The sequence shown here is derived from an EMBL/GenBank/DDBJ whole genome shotgun (WGS) entry which is preliminary data.</text>
</comment>
<dbReference type="AlphaFoldDB" id="A0A317UQ93"/>
<dbReference type="Proteomes" id="UP000246702">
    <property type="component" value="Unassembled WGS sequence"/>
</dbReference>
<dbReference type="RefSeq" id="XP_025461235.1">
    <property type="nucleotide sequence ID" value="XM_025616123.1"/>
</dbReference>
<dbReference type="GeneID" id="37118266"/>
<feature type="signal peptide" evidence="1">
    <location>
        <begin position="1"/>
        <end position="28"/>
    </location>
</feature>
<protein>
    <submittedName>
        <fullName evidence="2">Uncharacterized protein</fullName>
    </submittedName>
</protein>
<gene>
    <name evidence="2" type="ORF">BO94DRAFT_591584</name>
</gene>
<organism evidence="2 3">
    <name type="scientific">Aspergillus sclerotioniger CBS 115572</name>
    <dbReference type="NCBI Taxonomy" id="1450535"/>
    <lineage>
        <taxon>Eukaryota</taxon>
        <taxon>Fungi</taxon>
        <taxon>Dikarya</taxon>
        <taxon>Ascomycota</taxon>
        <taxon>Pezizomycotina</taxon>
        <taxon>Eurotiomycetes</taxon>
        <taxon>Eurotiomycetidae</taxon>
        <taxon>Eurotiales</taxon>
        <taxon>Aspergillaceae</taxon>
        <taxon>Aspergillus</taxon>
        <taxon>Aspergillus subgen. Circumdati</taxon>
    </lineage>
</organism>
<evidence type="ECO:0000313" key="2">
    <source>
        <dbReference type="EMBL" id="PWY63426.1"/>
    </source>
</evidence>
<accession>A0A317UQ93</accession>
<name>A0A317UQ93_9EURO</name>
<keyword evidence="3" id="KW-1185">Reference proteome</keyword>
<evidence type="ECO:0000313" key="3">
    <source>
        <dbReference type="Proteomes" id="UP000246702"/>
    </source>
</evidence>
<reference evidence="2 3" key="1">
    <citation type="submission" date="2016-12" db="EMBL/GenBank/DDBJ databases">
        <title>The genomes of Aspergillus section Nigri reveals drivers in fungal speciation.</title>
        <authorList>
            <consortium name="DOE Joint Genome Institute"/>
            <person name="Vesth T.C."/>
            <person name="Nybo J."/>
            <person name="Theobald S."/>
            <person name="Brandl J."/>
            <person name="Frisvad J.C."/>
            <person name="Nielsen K.F."/>
            <person name="Lyhne E.K."/>
            <person name="Kogle M.E."/>
            <person name="Kuo A."/>
            <person name="Riley R."/>
            <person name="Clum A."/>
            <person name="Nolan M."/>
            <person name="Lipzen A."/>
            <person name="Salamov A."/>
            <person name="Henrissat B."/>
            <person name="Wiebenga A."/>
            <person name="De Vries R.P."/>
            <person name="Grigoriev I.V."/>
            <person name="Mortensen U.H."/>
            <person name="Andersen M.R."/>
            <person name="Baker S.E."/>
        </authorList>
    </citation>
    <scope>NUCLEOTIDE SEQUENCE [LARGE SCALE GENOMIC DNA]</scope>
    <source>
        <strain evidence="2 3">CBS 115572</strain>
    </source>
</reference>
<proteinExistence type="predicted"/>
<evidence type="ECO:0000256" key="1">
    <source>
        <dbReference type="SAM" id="SignalP"/>
    </source>
</evidence>
<dbReference type="OrthoDB" id="541052at2759"/>
<feature type="non-terminal residue" evidence="2">
    <location>
        <position position="215"/>
    </location>
</feature>
<sequence length="215" mass="24360">MRTQRSVVWLGTFVLVSLFLICFRGSNPSPAVNVFPSPDPRPSAIFQRPAIPPNAQLIEQTTNRKVAQPDGFILLHRLSRMLSSIPIGYWHANRKTLARLGVQLIDEYDTIYHALLPFWALEPKTIRERARETLGFDNSMIGILIRNGSVSLAEGGAYEQSWQRSATVKMIKTFVEYLPDMDLVFNALDEPRVIVPNEDLQRLVAIAKDRISQDT</sequence>
<dbReference type="EMBL" id="MSFK01000128">
    <property type="protein sequence ID" value="PWY63426.1"/>
    <property type="molecule type" value="Genomic_DNA"/>
</dbReference>
<keyword evidence="1" id="KW-0732">Signal</keyword>
<feature type="chain" id="PRO_5016401802" evidence="1">
    <location>
        <begin position="29"/>
        <end position="215"/>
    </location>
</feature>